<evidence type="ECO:0000313" key="1">
    <source>
        <dbReference type="EMBL" id="CAB3783988.1"/>
    </source>
</evidence>
<dbReference type="Proteomes" id="UP000494119">
    <property type="component" value="Unassembled WGS sequence"/>
</dbReference>
<reference evidence="1 2" key="1">
    <citation type="submission" date="2020-04" db="EMBL/GenBank/DDBJ databases">
        <authorList>
            <person name="De Canck E."/>
        </authorList>
    </citation>
    <scope>NUCLEOTIDE SEQUENCE [LARGE SCALE GENOMIC DNA]</scope>
    <source>
        <strain evidence="1 2">LMG 28688</strain>
    </source>
</reference>
<evidence type="ECO:0000313" key="2">
    <source>
        <dbReference type="Proteomes" id="UP000494119"/>
    </source>
</evidence>
<protein>
    <submittedName>
        <fullName evidence="1">Uncharacterized protein</fullName>
    </submittedName>
</protein>
<keyword evidence="2" id="KW-1185">Reference proteome</keyword>
<dbReference type="InterPro" id="IPR045920">
    <property type="entry name" value="DUF6339"/>
</dbReference>
<accession>A0A6J5FP26</accession>
<sequence>MAKAHGYPGFPNQLQAATFDARLTLMLFAHMPIAPAEAARGGVWSFLACVVLPDVVRWRFGSVDSATSLERYLSGRRNTFQRLWWRAFYLGTRPHASYSVEQLVHALGEDELVQVTERPSLAGIEGLAAAVAAGMLDARIKYQGLARRHLMREAQKRLLRLSSFVSLESISAESLDQHVAQIFEKVAESFATT</sequence>
<organism evidence="1 2">
    <name type="scientific">Paraburkholderia caffeinitolerans</name>
    <dbReference type="NCBI Taxonomy" id="1723730"/>
    <lineage>
        <taxon>Bacteria</taxon>
        <taxon>Pseudomonadati</taxon>
        <taxon>Pseudomonadota</taxon>
        <taxon>Betaproteobacteria</taxon>
        <taxon>Burkholderiales</taxon>
        <taxon>Burkholderiaceae</taxon>
        <taxon>Paraburkholderia</taxon>
    </lineage>
</organism>
<proteinExistence type="predicted"/>
<dbReference type="PROSITE" id="PS50096">
    <property type="entry name" value="IQ"/>
    <property type="match status" value="1"/>
</dbReference>
<dbReference type="AlphaFoldDB" id="A0A6J5FP26"/>
<name>A0A6J5FP26_9BURK</name>
<dbReference type="EMBL" id="CADIKL010000007">
    <property type="protein sequence ID" value="CAB3783988.1"/>
    <property type="molecule type" value="Genomic_DNA"/>
</dbReference>
<dbReference type="Pfam" id="PF19866">
    <property type="entry name" value="DUF6339"/>
    <property type="match status" value="1"/>
</dbReference>
<gene>
    <name evidence="1" type="ORF">LMG28688_01753</name>
</gene>